<protein>
    <submittedName>
        <fullName evidence="4">AAA family ATPase</fullName>
    </submittedName>
</protein>
<keyword evidence="2" id="KW-1133">Transmembrane helix</keyword>
<keyword evidence="1" id="KW-0175">Coiled coil</keyword>
<sequence length="702" mass="79682">MIIKSLYLKNYKRFADKTFNFSSGLNVITGQNEQGKSTIADAILDALFTDPATKSKNTAQRIQSWQGQNKAFLALEFETESNLYRLEKDFAQGSVVLINLDKNTSIEGFLQVSNELQRLLGIPAQDIYLSTSFIRHKDLLNFKSDKEFSAALQNAVSSSNEGGAQAVIAELENRIKDLRKGLDRLAKNPGEIKQTEELVASLETQLQEKKSEFALLLEAKKSGKESTGKLEDVENKITALRELIENHKKREEAEAKIAELKERLNETESQLKTVEESNIKIKQFDIQLQQFSAFVKVSDLDAVAREITEVATYIKNTEIELQEMPLIPKPQQFKKQVSINSKQILSSAVIIFVSLALALSLNSPVLLLVGLALALVLFFALKTKEADQQTDESARIRIENQIAHKNEMLEKTQLHLQNLLSKFSVDSEQDFYTRKADYKALHEQKKELENRISGLLGNKKIDDINKEQIEILTEIKSIEHNVLDEKVRAAKLDSQAFLAKRRELDLLLLEQGKLKEESTASKVRSQDAQVDSEVIAVIEEKLGTAKSRLDYYLRQEQVYNLALQKLKEAISHTAKSVQSKVSEYIEKYLPVITAGRYKDARLLENFSLEVFSSEKNDWLDPTSALSAGTVDQIYFVTRLALIKTLHPADSLPIILDDPFVTFDAKRREQAGVILKELMQNHQILFFSHYLEYEEWGDNILHV</sequence>
<comment type="caution">
    <text evidence="4">The sequence shown here is derived from an EMBL/GenBank/DDBJ whole genome shotgun (WGS) entry which is preliminary data.</text>
</comment>
<feature type="transmembrane region" description="Helical" evidence="2">
    <location>
        <begin position="365"/>
        <end position="381"/>
    </location>
</feature>
<dbReference type="Gene3D" id="3.40.50.300">
    <property type="entry name" value="P-loop containing nucleotide triphosphate hydrolases"/>
    <property type="match status" value="2"/>
</dbReference>
<dbReference type="SUPFAM" id="SSF52540">
    <property type="entry name" value="P-loop containing nucleoside triphosphate hydrolases"/>
    <property type="match status" value="1"/>
</dbReference>
<dbReference type="Gene3D" id="6.10.140.920">
    <property type="match status" value="1"/>
</dbReference>
<dbReference type="EMBL" id="JACFOF010000013">
    <property type="protein sequence ID" value="MBW7954014.1"/>
    <property type="molecule type" value="Genomic_DNA"/>
</dbReference>
<dbReference type="Proteomes" id="UP000781173">
    <property type="component" value="Unassembled WGS sequence"/>
</dbReference>
<feature type="domain" description="Rad50/SbcC-type AAA" evidence="3">
    <location>
        <begin position="5"/>
        <end position="272"/>
    </location>
</feature>
<dbReference type="PANTHER" id="PTHR41259:SF1">
    <property type="entry name" value="DOUBLE-STRAND BREAK REPAIR RAD50 ATPASE, PUTATIVE-RELATED"/>
    <property type="match status" value="1"/>
</dbReference>
<dbReference type="InterPro" id="IPR027417">
    <property type="entry name" value="P-loop_NTPase"/>
</dbReference>
<evidence type="ECO:0000256" key="1">
    <source>
        <dbReference type="SAM" id="Coils"/>
    </source>
</evidence>
<dbReference type="GO" id="GO:0016887">
    <property type="term" value="F:ATP hydrolysis activity"/>
    <property type="evidence" value="ECO:0007669"/>
    <property type="project" value="InterPro"/>
</dbReference>
<dbReference type="GO" id="GO:0006302">
    <property type="term" value="P:double-strand break repair"/>
    <property type="evidence" value="ECO:0007669"/>
    <property type="project" value="InterPro"/>
</dbReference>
<gene>
    <name evidence="4" type="ORF">H3C67_04455</name>
</gene>
<reference evidence="4" key="1">
    <citation type="journal article" date="2022" name="ISME J.">
        <title>A general approach to explore prokaryotic protein glycosylation reveals the unique surface layer modulation of an anammox bacterium.</title>
        <authorList>
            <person name="Pabst M."/>
            <person name="Grouzdev D.S."/>
            <person name="Lawson C.E."/>
            <person name="Kleikamp H.B.C."/>
            <person name="de Ram C."/>
            <person name="Louwen R."/>
            <person name="Lin Y.M."/>
            <person name="Lucker S."/>
            <person name="van Loosdrecht M.C.M."/>
            <person name="Laureni M."/>
        </authorList>
    </citation>
    <scope>NUCLEOTIDE SEQUENCE</scope>
    <source>
        <strain evidence="4">BROCD043</strain>
    </source>
</reference>
<name>A0A952AHQ1_9BACT</name>
<organism evidence="4 5">
    <name type="scientific">Candidatus Dojkabacteria bacterium</name>
    <dbReference type="NCBI Taxonomy" id="2099670"/>
    <lineage>
        <taxon>Bacteria</taxon>
        <taxon>Candidatus Dojkabacteria</taxon>
    </lineage>
</organism>
<evidence type="ECO:0000256" key="2">
    <source>
        <dbReference type="SAM" id="Phobius"/>
    </source>
</evidence>
<evidence type="ECO:0000313" key="5">
    <source>
        <dbReference type="Proteomes" id="UP000781173"/>
    </source>
</evidence>
<dbReference type="PANTHER" id="PTHR41259">
    <property type="entry name" value="DOUBLE-STRAND BREAK REPAIR RAD50 ATPASE, PUTATIVE-RELATED"/>
    <property type="match status" value="1"/>
</dbReference>
<keyword evidence="2" id="KW-0472">Membrane</keyword>
<dbReference type="AlphaFoldDB" id="A0A952AHQ1"/>
<dbReference type="Pfam" id="PF13476">
    <property type="entry name" value="AAA_23"/>
    <property type="match status" value="1"/>
</dbReference>
<evidence type="ECO:0000259" key="3">
    <source>
        <dbReference type="Pfam" id="PF13476"/>
    </source>
</evidence>
<accession>A0A952AHQ1</accession>
<keyword evidence="2" id="KW-0812">Transmembrane</keyword>
<feature type="coiled-coil region" evidence="1">
    <location>
        <begin position="168"/>
        <end position="277"/>
    </location>
</feature>
<evidence type="ECO:0000313" key="4">
    <source>
        <dbReference type="EMBL" id="MBW7954014.1"/>
    </source>
</evidence>
<proteinExistence type="predicted"/>
<dbReference type="InterPro" id="IPR038729">
    <property type="entry name" value="Rad50/SbcC_AAA"/>
</dbReference>